<keyword evidence="3" id="KW-0732">Signal</keyword>
<dbReference type="Pfam" id="PF25973">
    <property type="entry name" value="BSH_CzcB"/>
    <property type="match status" value="1"/>
</dbReference>
<keyword evidence="8" id="KW-1185">Reference proteome</keyword>
<dbReference type="InterPro" id="IPR006143">
    <property type="entry name" value="RND_pump_MFP"/>
</dbReference>
<evidence type="ECO:0000259" key="5">
    <source>
        <dbReference type="Pfam" id="PF25973"/>
    </source>
</evidence>
<dbReference type="PANTHER" id="PTHR30469:SF15">
    <property type="entry name" value="HLYD FAMILY OF SECRETION PROTEINS"/>
    <property type="match status" value="1"/>
</dbReference>
<evidence type="ECO:0000259" key="4">
    <source>
        <dbReference type="Pfam" id="PF25954"/>
    </source>
</evidence>
<dbReference type="NCBIfam" id="TIGR01730">
    <property type="entry name" value="RND_mfp"/>
    <property type="match status" value="1"/>
</dbReference>
<feature type="coiled-coil region" evidence="2">
    <location>
        <begin position="148"/>
        <end position="206"/>
    </location>
</feature>
<dbReference type="Gene3D" id="2.40.50.100">
    <property type="match status" value="1"/>
</dbReference>
<proteinExistence type="inferred from homology"/>
<dbReference type="PANTHER" id="PTHR30469">
    <property type="entry name" value="MULTIDRUG RESISTANCE PROTEIN MDTA"/>
    <property type="match status" value="1"/>
</dbReference>
<dbReference type="RefSeq" id="WP_233696254.1">
    <property type="nucleotide sequence ID" value="NZ_JAJNBZ010000004.1"/>
</dbReference>
<keyword evidence="2" id="KW-0175">Coiled coil</keyword>
<dbReference type="Gene3D" id="2.40.420.20">
    <property type="match status" value="1"/>
</dbReference>
<reference evidence="7 8" key="1">
    <citation type="submission" date="2021-11" db="EMBL/GenBank/DDBJ databases">
        <title>Draft genome sequence of Paenibacillus profundus YoMME, a new Gram-positive bacteria with exoelectrogenic properties.</title>
        <authorList>
            <person name="Hubenova Y."/>
            <person name="Hubenova E."/>
            <person name="Manasiev Y."/>
            <person name="Peykov S."/>
            <person name="Mitov M."/>
        </authorList>
    </citation>
    <scope>NUCLEOTIDE SEQUENCE [LARGE SCALE GENOMIC DNA]</scope>
    <source>
        <strain evidence="7 8">YoMME</strain>
    </source>
</reference>
<organism evidence="7 8">
    <name type="scientific">Paenibacillus profundus</name>
    <dbReference type="NCBI Taxonomy" id="1173085"/>
    <lineage>
        <taxon>Bacteria</taxon>
        <taxon>Bacillati</taxon>
        <taxon>Bacillota</taxon>
        <taxon>Bacilli</taxon>
        <taxon>Bacillales</taxon>
        <taxon>Paenibacillaceae</taxon>
        <taxon>Paenibacillus</taxon>
    </lineage>
</organism>
<dbReference type="Gene3D" id="1.10.287.470">
    <property type="entry name" value="Helix hairpin bin"/>
    <property type="match status" value="1"/>
</dbReference>
<comment type="caution">
    <text evidence="7">The sequence shown here is derived from an EMBL/GenBank/DDBJ whole genome shotgun (WGS) entry which is preliminary data.</text>
</comment>
<comment type="similarity">
    <text evidence="1">Belongs to the membrane fusion protein (MFP) (TC 8.A.1) family.</text>
</comment>
<dbReference type="InterPro" id="IPR058637">
    <property type="entry name" value="YknX-like_C"/>
</dbReference>
<evidence type="ECO:0000256" key="1">
    <source>
        <dbReference type="ARBA" id="ARBA00009477"/>
    </source>
</evidence>
<protein>
    <submittedName>
        <fullName evidence="7">Efflux RND transporter periplasmic adaptor subunit</fullName>
    </submittedName>
</protein>
<evidence type="ECO:0000259" key="6">
    <source>
        <dbReference type="Pfam" id="PF25989"/>
    </source>
</evidence>
<name>A0ABS8YC59_9BACL</name>
<dbReference type="Pfam" id="PF25954">
    <property type="entry name" value="Beta-barrel_RND_2"/>
    <property type="match status" value="1"/>
</dbReference>
<evidence type="ECO:0000313" key="7">
    <source>
        <dbReference type="EMBL" id="MCE5169186.1"/>
    </source>
</evidence>
<feature type="domain" description="CzcB-like barrel-sandwich hybrid" evidence="5">
    <location>
        <begin position="77"/>
        <end position="265"/>
    </location>
</feature>
<evidence type="ECO:0000256" key="2">
    <source>
        <dbReference type="SAM" id="Coils"/>
    </source>
</evidence>
<evidence type="ECO:0000256" key="3">
    <source>
        <dbReference type="SAM" id="SignalP"/>
    </source>
</evidence>
<dbReference type="InterPro" id="IPR058647">
    <property type="entry name" value="BSH_CzcB-like"/>
</dbReference>
<sequence>MKQTQIERRMKKVLLLALLAGAIAVVAGCSQPDQAKELGTESAPPTSIPEVKTMAVTKQPMGAPAEVVADIIPAVTMDIVVKGGGDVVSVLKQRGDQVRRGEVVAQTDVTRIALQKKRAESALQSAQKLLVTSQESRRTDMADVRLSITKLEVQIEEQTKALNKLKNGYDEGTVEKTAVEQAEMQLKNARLDLQVLKMKLDTAERVQSDVTAEDQITAAQYQLAEANLALEEADIKAPTDGILTEWEALTGMNVTAGTKLGRVANIRTVRIQAKLAEDMLAHVNSKKTLSFYISGNRNKSYTGSITYLSSVMDMDTRTYAIEMKADNAKLELKPGMKVQISLAGEKEREVPVVPANAVVRDQGATFVFIYKDGKAVKRSVTLGPLEEAMYAVTDGLREGESIIVSGQHQLKDKQQVRLAQ</sequence>
<gene>
    <name evidence="7" type="ORF">LQV63_07675</name>
</gene>
<dbReference type="Pfam" id="PF25989">
    <property type="entry name" value="YknX_C"/>
    <property type="match status" value="1"/>
</dbReference>
<dbReference type="Proteomes" id="UP001199916">
    <property type="component" value="Unassembled WGS sequence"/>
</dbReference>
<dbReference type="SUPFAM" id="SSF111369">
    <property type="entry name" value="HlyD-like secretion proteins"/>
    <property type="match status" value="1"/>
</dbReference>
<dbReference type="InterPro" id="IPR058792">
    <property type="entry name" value="Beta-barrel_RND_2"/>
</dbReference>
<evidence type="ECO:0000313" key="8">
    <source>
        <dbReference type="Proteomes" id="UP001199916"/>
    </source>
</evidence>
<feature type="chain" id="PRO_5045445229" evidence="3">
    <location>
        <begin position="36"/>
        <end position="420"/>
    </location>
</feature>
<feature type="domain" description="YknX-like C-terminal permuted SH3-like" evidence="6">
    <location>
        <begin position="352"/>
        <end position="417"/>
    </location>
</feature>
<dbReference type="EMBL" id="JAJNBZ010000004">
    <property type="protein sequence ID" value="MCE5169186.1"/>
    <property type="molecule type" value="Genomic_DNA"/>
</dbReference>
<feature type="signal peptide" evidence="3">
    <location>
        <begin position="1"/>
        <end position="35"/>
    </location>
</feature>
<feature type="domain" description="CusB-like beta-barrel" evidence="4">
    <location>
        <begin position="269"/>
        <end position="345"/>
    </location>
</feature>
<dbReference type="PROSITE" id="PS51257">
    <property type="entry name" value="PROKAR_LIPOPROTEIN"/>
    <property type="match status" value="1"/>
</dbReference>
<dbReference type="Gene3D" id="2.40.30.170">
    <property type="match status" value="1"/>
</dbReference>
<accession>A0ABS8YC59</accession>